<evidence type="ECO:0000256" key="1">
    <source>
        <dbReference type="ARBA" id="ARBA00004141"/>
    </source>
</evidence>
<dbReference type="EMBL" id="KE653072">
    <property type="protein sequence ID" value="EQK99919.1"/>
    <property type="molecule type" value="Genomic_DNA"/>
</dbReference>
<dbReference type="Proteomes" id="UP000019374">
    <property type="component" value="Unassembled WGS sequence"/>
</dbReference>
<evidence type="ECO:0000256" key="3">
    <source>
        <dbReference type="ARBA" id="ARBA00022989"/>
    </source>
</evidence>
<organism evidence="8 9">
    <name type="scientific">Ophiocordyceps sinensis (strain Co18 / CGMCC 3.14243)</name>
    <name type="common">Yarsagumba caterpillar fungus</name>
    <name type="synonym">Hirsutella sinensis</name>
    <dbReference type="NCBI Taxonomy" id="911162"/>
    <lineage>
        <taxon>Eukaryota</taxon>
        <taxon>Fungi</taxon>
        <taxon>Dikarya</taxon>
        <taxon>Ascomycota</taxon>
        <taxon>Pezizomycotina</taxon>
        <taxon>Sordariomycetes</taxon>
        <taxon>Hypocreomycetidae</taxon>
        <taxon>Hypocreales</taxon>
        <taxon>Ophiocordycipitaceae</taxon>
        <taxon>Ophiocordyceps</taxon>
    </lineage>
</organism>
<reference evidence="8 9" key="1">
    <citation type="journal article" date="2013" name="Chin. Sci. Bull.">
        <title>Genome survey uncovers the secrets of sex and lifestyle in caterpillar fungus.</title>
        <authorList>
            <person name="Hu X."/>
            <person name="Zhang Y."/>
            <person name="Xiao G."/>
            <person name="Zheng P."/>
            <person name="Xia Y."/>
            <person name="Zhang X."/>
            <person name="St Leger R.J."/>
            <person name="Liu X."/>
            <person name="Wang C."/>
        </authorList>
    </citation>
    <scope>NUCLEOTIDE SEQUENCE [LARGE SCALE GENOMIC DNA]</scope>
    <source>
        <strain evidence="9">Co18 / CGMCC 3.14243</strain>
        <tissue evidence="8">Fruit-body</tissue>
    </source>
</reference>
<evidence type="ECO:0000256" key="2">
    <source>
        <dbReference type="ARBA" id="ARBA00022692"/>
    </source>
</evidence>
<feature type="transmembrane region" description="Helical" evidence="6">
    <location>
        <begin position="12"/>
        <end position="30"/>
    </location>
</feature>
<accession>T5A387</accession>
<dbReference type="InterPro" id="IPR052337">
    <property type="entry name" value="SAT4-like"/>
</dbReference>
<evidence type="ECO:0000256" key="6">
    <source>
        <dbReference type="SAM" id="Phobius"/>
    </source>
</evidence>
<comment type="subcellular location">
    <subcellularLocation>
        <location evidence="1">Membrane</location>
        <topology evidence="1">Multi-pass membrane protein</topology>
    </subcellularLocation>
</comment>
<protein>
    <recommendedName>
        <fullName evidence="7">Rhodopsin domain-containing protein</fullName>
    </recommendedName>
</protein>
<feature type="transmembrane region" description="Helical" evidence="6">
    <location>
        <begin position="144"/>
        <end position="170"/>
    </location>
</feature>
<dbReference type="Pfam" id="PF20684">
    <property type="entry name" value="Fung_rhodopsin"/>
    <property type="match status" value="1"/>
</dbReference>
<feature type="domain" description="Rhodopsin" evidence="7">
    <location>
        <begin position="26"/>
        <end position="293"/>
    </location>
</feature>
<evidence type="ECO:0000313" key="9">
    <source>
        <dbReference type="Proteomes" id="UP000019374"/>
    </source>
</evidence>
<keyword evidence="3 6" id="KW-1133">Transmembrane helix</keyword>
<dbReference type="GO" id="GO:0016020">
    <property type="term" value="C:membrane"/>
    <property type="evidence" value="ECO:0007669"/>
    <property type="project" value="UniProtKB-SubCell"/>
</dbReference>
<evidence type="ECO:0000259" key="7">
    <source>
        <dbReference type="Pfam" id="PF20684"/>
    </source>
</evidence>
<sequence>MTSISGTGLFWIHVAMLLVSLTFTGLRVYVRAFMNRAMCADDWVHVIAMVRKPPPARGHNAVRVLTKVCLKALFAASLSISMRGAVAGAFDQTQAKMSTAHHIASLKGAYFCEVLYPPVSLAIRVSVCLFLLQIVNKRLHRHILYMLLALVSVASLGYLFITAFQCVPPWHFWNQINEPGNGSCLDQQTLAIAGLVHGTVSAFSACVVGVLPVFVLWKIQVNARTKVTVIALLGMSIFACVAVVVRMATLTRHKTLSPHFFQSVMTTALWSMIEPGVGIVAASLPTLRPLFRKLGSSGSGAKGAPIQHPGGIDDRLRAPAMRQRWFHFTTNDTPDLEAGRPETTTKQSASAKCRDAALWSTRVEQGDFLELPPPVGIAVRTSIEVTISSRDSNSSGIWCSFGLDI</sequence>
<evidence type="ECO:0000256" key="5">
    <source>
        <dbReference type="ARBA" id="ARBA00038359"/>
    </source>
</evidence>
<feature type="transmembrane region" description="Helical" evidence="6">
    <location>
        <begin position="229"/>
        <end position="248"/>
    </location>
</feature>
<proteinExistence type="inferred from homology"/>
<dbReference type="PANTHER" id="PTHR33048">
    <property type="entry name" value="PTH11-LIKE INTEGRAL MEMBRANE PROTEIN (AFU_ORTHOLOGUE AFUA_5G11245)"/>
    <property type="match status" value="1"/>
</dbReference>
<evidence type="ECO:0000256" key="4">
    <source>
        <dbReference type="ARBA" id="ARBA00023136"/>
    </source>
</evidence>
<keyword evidence="4 6" id="KW-0472">Membrane</keyword>
<feature type="transmembrane region" description="Helical" evidence="6">
    <location>
        <begin position="68"/>
        <end position="90"/>
    </location>
</feature>
<dbReference type="eggNOG" id="ENOG502SMC3">
    <property type="taxonomic scope" value="Eukaryota"/>
</dbReference>
<feature type="transmembrane region" description="Helical" evidence="6">
    <location>
        <begin position="190"/>
        <end position="217"/>
    </location>
</feature>
<keyword evidence="2 6" id="KW-0812">Transmembrane</keyword>
<evidence type="ECO:0000313" key="8">
    <source>
        <dbReference type="EMBL" id="EQK99919.1"/>
    </source>
</evidence>
<dbReference type="OrthoDB" id="3936451at2759"/>
<dbReference type="AlphaFoldDB" id="T5A387"/>
<dbReference type="PANTHER" id="PTHR33048:SF96">
    <property type="entry name" value="INTEGRAL MEMBRANE PROTEIN"/>
    <property type="match status" value="1"/>
</dbReference>
<gene>
    <name evidence="8" type="ORF">OCS_04368</name>
</gene>
<dbReference type="InterPro" id="IPR049326">
    <property type="entry name" value="Rhodopsin_dom_fungi"/>
</dbReference>
<comment type="similarity">
    <text evidence="5">Belongs to the SAT4 family.</text>
</comment>
<name>T5A387_OPHSC</name>
<feature type="transmembrane region" description="Helical" evidence="6">
    <location>
        <begin position="114"/>
        <end position="132"/>
    </location>
</feature>
<dbReference type="HOGENOM" id="CLU_028200_3_4_1"/>